<feature type="compositionally biased region" description="Acidic residues" evidence="1">
    <location>
        <begin position="486"/>
        <end position="499"/>
    </location>
</feature>
<organism evidence="3 4">
    <name type="scientific">Rhizobium mesosinicum</name>
    <dbReference type="NCBI Taxonomy" id="335017"/>
    <lineage>
        <taxon>Bacteria</taxon>
        <taxon>Pseudomonadati</taxon>
        <taxon>Pseudomonadota</taxon>
        <taxon>Alphaproteobacteria</taxon>
        <taxon>Hyphomicrobiales</taxon>
        <taxon>Rhizobiaceae</taxon>
        <taxon>Rhizobium/Agrobacterium group</taxon>
        <taxon>Rhizobium</taxon>
    </lineage>
</organism>
<evidence type="ECO:0008006" key="5">
    <source>
        <dbReference type="Google" id="ProtNLM"/>
    </source>
</evidence>
<evidence type="ECO:0000256" key="2">
    <source>
        <dbReference type="SAM" id="SignalP"/>
    </source>
</evidence>
<evidence type="ECO:0000313" key="3">
    <source>
        <dbReference type="EMBL" id="MBW9055077.1"/>
    </source>
</evidence>
<keyword evidence="4" id="KW-1185">Reference proteome</keyword>
<evidence type="ECO:0000313" key="4">
    <source>
        <dbReference type="Proteomes" id="UP000717752"/>
    </source>
</evidence>
<gene>
    <name evidence="3" type="ORF">JNB85_21985</name>
</gene>
<dbReference type="Proteomes" id="UP000717752">
    <property type="component" value="Unassembled WGS sequence"/>
</dbReference>
<comment type="caution">
    <text evidence="3">The sequence shown here is derived from an EMBL/GenBank/DDBJ whole genome shotgun (WGS) entry which is preliminary data.</text>
</comment>
<protein>
    <recommendedName>
        <fullName evidence="5">DUF945 domain-containing protein</fullName>
    </recommendedName>
</protein>
<dbReference type="EMBL" id="JAEUAK010000009">
    <property type="protein sequence ID" value="MBW9055077.1"/>
    <property type="molecule type" value="Genomic_DNA"/>
</dbReference>
<reference evidence="3 4" key="1">
    <citation type="journal article" date="2021" name="MBio">
        <title>Poor Competitiveness of Bradyrhizobium in Pigeon Pea Root Colonization in Indian Soils.</title>
        <authorList>
            <person name="Chalasani D."/>
            <person name="Basu A."/>
            <person name="Pullabhotla S.V.S.R.N."/>
            <person name="Jorrin B."/>
            <person name="Neal A.L."/>
            <person name="Poole P.S."/>
            <person name="Podile A.R."/>
            <person name="Tkacz A."/>
        </authorList>
    </citation>
    <scope>NUCLEOTIDE SEQUENCE [LARGE SCALE GENOMIC DNA]</scope>
    <source>
        <strain evidence="3 4">HU56</strain>
    </source>
</reference>
<keyword evidence="2" id="KW-0732">Signal</keyword>
<feature type="region of interest" description="Disordered" evidence="1">
    <location>
        <begin position="472"/>
        <end position="519"/>
    </location>
</feature>
<name>A0ABS7GZP1_9HYPH</name>
<proteinExistence type="predicted"/>
<feature type="chain" id="PRO_5046269050" description="DUF945 domain-containing protein" evidence="2">
    <location>
        <begin position="23"/>
        <end position="519"/>
    </location>
</feature>
<evidence type="ECO:0000256" key="1">
    <source>
        <dbReference type="SAM" id="MobiDB-lite"/>
    </source>
</evidence>
<dbReference type="RefSeq" id="WP_220336417.1">
    <property type="nucleotide sequence ID" value="NZ_JAEUAK010000009.1"/>
</dbReference>
<accession>A0ABS7GZP1</accession>
<sequence length="519" mass="55302">MRLKLVTTTSLVALTLLGAAQGAEINQDGANKLRDSLTKVLPDDFAKSGFVTVNPAGNRYEVIYDLAKLLSKADPAKVVVNGLTPWSVFATPLDSGLWNLEGNNNVNISGNFKGPDEKTTEFTYSIASMVYNGVFDPAIAYLRSGDFKASDIRVTSKSDTDQVDATFAGMNYKLDSADSAGGNGRLDFKANGSLSGLSETVTSSQMPPVNIKAASIDFNANVASLPAKEIRDVVFFILDHVDEKNLSKEDGEKLKSILKASFPLFSSVNETITANNLAIGTAAGSGGAKAFGYNFSVDGPSDAVRFGFGMNVQDVTLDSPAVPAAYHGFLPKSLDMQIAVPDMDFAAFSDEFMKIDFSSGDSSEESGKQAAEKLFHDGIFVVDLPKFAAVSDVYDIDITGKLQGRTDTQKDYSVQASVLARDLDKSIAAIQELAKSDPNLQQVSFGMMMAKGFAKTDPDGRSRWDISVAGDGSVAINGQQIKGPDAEEPDQGLEPDQEQGPDQGQEPDQGEDTAPPKQP</sequence>
<feature type="signal peptide" evidence="2">
    <location>
        <begin position="1"/>
        <end position="22"/>
    </location>
</feature>